<evidence type="ECO:0000256" key="3">
    <source>
        <dbReference type="ARBA" id="ARBA00022692"/>
    </source>
</evidence>
<dbReference type="InterPro" id="IPR002416">
    <property type="entry name" value="T2SS_protein-GspH"/>
</dbReference>
<dbReference type="InterPro" id="IPR012902">
    <property type="entry name" value="N_methyl_site"/>
</dbReference>
<accession>A0ABQ2ZF89</accession>
<evidence type="ECO:0000256" key="5">
    <source>
        <dbReference type="ARBA" id="ARBA00023136"/>
    </source>
</evidence>
<dbReference type="Gene3D" id="3.30.700.10">
    <property type="entry name" value="Glycoprotein, Type 4 Pilin"/>
    <property type="match status" value="1"/>
</dbReference>
<evidence type="ECO:0000256" key="2">
    <source>
        <dbReference type="ARBA" id="ARBA00022481"/>
    </source>
</evidence>
<dbReference type="EMBL" id="BMUU01000001">
    <property type="protein sequence ID" value="GGY14736.1"/>
    <property type="molecule type" value="Genomic_DNA"/>
</dbReference>
<organism evidence="7 8">
    <name type="scientific">Streptomyces xanthochromogenes</name>
    <dbReference type="NCBI Taxonomy" id="67384"/>
    <lineage>
        <taxon>Bacteria</taxon>
        <taxon>Bacillati</taxon>
        <taxon>Actinomycetota</taxon>
        <taxon>Actinomycetes</taxon>
        <taxon>Kitasatosporales</taxon>
        <taxon>Streptomycetaceae</taxon>
        <taxon>Streptomyces</taxon>
    </lineage>
</organism>
<gene>
    <name evidence="7" type="ORF">GCM10010326_02800</name>
</gene>
<dbReference type="PANTHER" id="PTHR47197:SF3">
    <property type="entry name" value="DIHYDRO-HEME D1 DEHYDROGENASE"/>
    <property type="match status" value="1"/>
</dbReference>
<sequence length="527" mass="52530">MPSDHQPFSLRARRQDGFTLIELLVVIVILGVLAAIVVFSVRGIGDKGHKSAIAADAATLRTAEESYCARHGHYGTADDLKVDGLLAGDPVYNTVVVGEENKCGRGEKSSFALHDTSTPTESGADAIQAGTNPADLAVDEKANRLYVVASGSNNVTVIDGRTDTPIGSPIDVSSAVSSPTRIAVGGPGTGKVYVGGTGGVAIIDTANANQVIHVSGFTTTVTGLAVSPENGDVYVGGGTASTSTVAYIAAGSSSATPIPLPAPGVVGASNGMDFSFDSVHHAVYLAKAGIGTGTSLAAGIGLFAISSQTHGAAVVAQFPTKSSCGTNAGDVLVANSARGSTAVDPGRNLVYLLAKRCVVNPANPTGPWKAVATTIAINPGDGSSTAVNDLVGTPYGPNSAVYNATAGSVYVYLDGGASCGGAGGRIDRIVGTTVTGQAAVCGVSTAPGNQGHKLTVLRDFNRVFVAQQNVLGAPGGLGVADGGTLLPQAPIGTPRQFGALATNNTTGKVYAVDPANGTVAVFRTGSA</sequence>
<keyword evidence="2" id="KW-0488">Methylation</keyword>
<keyword evidence="8" id="KW-1185">Reference proteome</keyword>
<dbReference type="InterPro" id="IPR011048">
    <property type="entry name" value="Haem_d1_sf"/>
</dbReference>
<dbReference type="SUPFAM" id="SSF54523">
    <property type="entry name" value="Pili subunits"/>
    <property type="match status" value="1"/>
</dbReference>
<dbReference type="Proteomes" id="UP000600946">
    <property type="component" value="Unassembled WGS sequence"/>
</dbReference>
<evidence type="ECO:0000256" key="4">
    <source>
        <dbReference type="ARBA" id="ARBA00022989"/>
    </source>
</evidence>
<dbReference type="InterPro" id="IPR051200">
    <property type="entry name" value="Host-pathogen_enzymatic-act"/>
</dbReference>
<keyword evidence="3 6" id="KW-0812">Transmembrane</keyword>
<name>A0ABQ2ZF89_9ACTN</name>
<comment type="caution">
    <text evidence="7">The sequence shown here is derived from an EMBL/GenBank/DDBJ whole genome shotgun (WGS) entry which is preliminary data.</text>
</comment>
<keyword evidence="5 6" id="KW-0472">Membrane</keyword>
<protein>
    <recommendedName>
        <fullName evidence="9">Prepilin-type N-terminal cleavage/methylation domain-containing protein</fullName>
    </recommendedName>
</protein>
<dbReference type="Pfam" id="PF07963">
    <property type="entry name" value="N_methyl"/>
    <property type="match status" value="1"/>
</dbReference>
<dbReference type="NCBIfam" id="TIGR02532">
    <property type="entry name" value="IV_pilin_GFxxxE"/>
    <property type="match status" value="1"/>
</dbReference>
<comment type="subcellular location">
    <subcellularLocation>
        <location evidence="1">Membrane</location>
        <topology evidence="1">Single-pass membrane protein</topology>
    </subcellularLocation>
</comment>
<evidence type="ECO:0000256" key="6">
    <source>
        <dbReference type="SAM" id="Phobius"/>
    </source>
</evidence>
<keyword evidence="4 6" id="KW-1133">Transmembrane helix</keyword>
<dbReference type="InterPro" id="IPR045584">
    <property type="entry name" value="Pilin-like"/>
</dbReference>
<evidence type="ECO:0000256" key="1">
    <source>
        <dbReference type="ARBA" id="ARBA00004167"/>
    </source>
</evidence>
<dbReference type="SUPFAM" id="SSF51004">
    <property type="entry name" value="C-terminal (heme d1) domain of cytochrome cd1-nitrite reductase"/>
    <property type="match status" value="1"/>
</dbReference>
<proteinExistence type="predicted"/>
<feature type="transmembrane region" description="Helical" evidence="6">
    <location>
        <begin position="20"/>
        <end position="41"/>
    </location>
</feature>
<evidence type="ECO:0008006" key="9">
    <source>
        <dbReference type="Google" id="ProtNLM"/>
    </source>
</evidence>
<evidence type="ECO:0000313" key="8">
    <source>
        <dbReference type="Proteomes" id="UP000600946"/>
    </source>
</evidence>
<reference evidence="8" key="1">
    <citation type="journal article" date="2019" name="Int. J. Syst. Evol. Microbiol.">
        <title>The Global Catalogue of Microorganisms (GCM) 10K type strain sequencing project: providing services to taxonomists for standard genome sequencing and annotation.</title>
        <authorList>
            <consortium name="The Broad Institute Genomics Platform"/>
            <consortium name="The Broad Institute Genome Sequencing Center for Infectious Disease"/>
            <person name="Wu L."/>
            <person name="Ma J."/>
        </authorList>
    </citation>
    <scope>NUCLEOTIDE SEQUENCE [LARGE SCALE GENOMIC DNA]</scope>
    <source>
        <strain evidence="8">JCM 4594</strain>
    </source>
</reference>
<evidence type="ECO:0000313" key="7">
    <source>
        <dbReference type="EMBL" id="GGY14736.1"/>
    </source>
</evidence>
<dbReference type="PRINTS" id="PR00885">
    <property type="entry name" value="BCTERIALGSPH"/>
</dbReference>
<dbReference type="PANTHER" id="PTHR47197">
    <property type="entry name" value="PROTEIN NIRF"/>
    <property type="match status" value="1"/>
</dbReference>